<dbReference type="EMBL" id="UGHD01000002">
    <property type="protein sequence ID" value="STO57775.1"/>
    <property type="molecule type" value="Genomic_DNA"/>
</dbReference>
<feature type="domain" description="ABC transmembrane type-1" evidence="7">
    <location>
        <begin position="220"/>
        <end position="397"/>
    </location>
</feature>
<evidence type="ECO:0000256" key="3">
    <source>
        <dbReference type="ARBA" id="ARBA00022989"/>
    </source>
</evidence>
<proteinExistence type="predicted"/>
<dbReference type="PANTHER" id="PTHR24221:SF654">
    <property type="entry name" value="ATP-BINDING CASSETTE SUB-FAMILY B MEMBER 6"/>
    <property type="match status" value="1"/>
</dbReference>
<dbReference type="InterPro" id="IPR003439">
    <property type="entry name" value="ABC_transporter-like_ATP-bd"/>
</dbReference>
<dbReference type="Proteomes" id="UP000254512">
    <property type="component" value="Unassembled WGS sequence"/>
</dbReference>
<protein>
    <submittedName>
        <fullName evidence="8">Probable ABC transporter ATP-binding protein HI_0664</fullName>
    </submittedName>
</protein>
<keyword evidence="8" id="KW-0067">ATP-binding</keyword>
<evidence type="ECO:0000256" key="5">
    <source>
        <dbReference type="SAM" id="Phobius"/>
    </source>
</evidence>
<dbReference type="Pfam" id="PF00005">
    <property type="entry name" value="ABC_tran"/>
    <property type="match status" value="1"/>
</dbReference>
<feature type="domain" description="ABC transporter" evidence="6">
    <location>
        <begin position="432"/>
        <end position="643"/>
    </location>
</feature>
<feature type="transmembrane region" description="Helical" evidence="5">
    <location>
        <begin position="199"/>
        <end position="218"/>
    </location>
</feature>
<dbReference type="SUPFAM" id="SSF52540">
    <property type="entry name" value="P-loop containing nucleoside triphosphate hydrolases"/>
    <property type="match status" value="1"/>
</dbReference>
<dbReference type="InterPro" id="IPR039421">
    <property type="entry name" value="Type_1_exporter"/>
</dbReference>
<dbReference type="SUPFAM" id="SSF90123">
    <property type="entry name" value="ABC transporter transmembrane region"/>
    <property type="match status" value="1"/>
</dbReference>
<dbReference type="PROSITE" id="PS50893">
    <property type="entry name" value="ABC_TRANSPORTER_2"/>
    <property type="match status" value="1"/>
</dbReference>
<keyword evidence="3 5" id="KW-1133">Transmembrane helix</keyword>
<dbReference type="GO" id="GO:0140359">
    <property type="term" value="F:ABC-type transporter activity"/>
    <property type="evidence" value="ECO:0007669"/>
    <property type="project" value="InterPro"/>
</dbReference>
<sequence>MKNVFISLIDELEINCPRSLEKEILHAASEELIIKHIEKGLDNNLFTYKFFIGQITQNVSILSHFVISYEDGYKLIKYINGAYYDSAGAAVNLNDFLGCRYFELRETAKKVASDDLITEIYHLTPLWSVLLLLLTPFALVTPLYTNIFNTRLVYSNAVTTLFVVSAFFLMMYIGEFFAKRKIKEECFKANKKSSKLFERYLFSFFPYFNGFSYANSLRTVEQYRKMVWDSIPMIASDALSFILLFIAMSVFLSWLSVYFLMFYAVIFFIFFVYRSKLYKKMADNENAANDMLKLRLSYIDNRDSIRFVNKFNLLKKYYNTYNMSLHYDEKISSFNFYWDELTKLVSFLALTLLFVLCFAGISTSTLNPAYMIVLFIISSRLSGLMAQIVTRLSHLKAGLYHLKQSLDMLMGDNITKDTIDDVGVKAESIDKIKLTGLTIKHDEASILENVSLKLKKGILYGLKGGVGTGKSTLMKTLIGSHHNYKGKIEYAGIDLNILDKSMLESKVSYLSADMSFFSGTLYDNFVFRGCNAPKIMDAILKECFPGRNFDYQNLYVDDIDNIPMSTGQKRKLLFLMAILSNADVYVLDESLVNLSPEDVVKCLGLLRKYAAQSIVILSSHNDSVLSACDVVLEIKDKTIIEHQ</sequence>
<feature type="transmembrane region" description="Helical" evidence="5">
    <location>
        <begin position="157"/>
        <end position="178"/>
    </location>
</feature>
<feature type="transmembrane region" description="Helical" evidence="5">
    <location>
        <begin position="238"/>
        <end position="271"/>
    </location>
</feature>
<dbReference type="GO" id="GO:0034040">
    <property type="term" value="F:ATPase-coupled lipid transmembrane transporter activity"/>
    <property type="evidence" value="ECO:0007669"/>
    <property type="project" value="TreeGrafter"/>
</dbReference>
<evidence type="ECO:0000313" key="9">
    <source>
        <dbReference type="Proteomes" id="UP000254512"/>
    </source>
</evidence>
<keyword evidence="8" id="KW-0547">Nucleotide-binding</keyword>
<evidence type="ECO:0000259" key="6">
    <source>
        <dbReference type="PROSITE" id="PS50893"/>
    </source>
</evidence>
<organism evidence="8 9">
    <name type="scientific">Grimontia hollisae</name>
    <name type="common">Vibrio hollisae</name>
    <dbReference type="NCBI Taxonomy" id="673"/>
    <lineage>
        <taxon>Bacteria</taxon>
        <taxon>Pseudomonadati</taxon>
        <taxon>Pseudomonadota</taxon>
        <taxon>Gammaproteobacteria</taxon>
        <taxon>Vibrionales</taxon>
        <taxon>Vibrionaceae</taxon>
        <taxon>Grimontia</taxon>
    </lineage>
</organism>
<dbReference type="InterPro" id="IPR027417">
    <property type="entry name" value="P-loop_NTPase"/>
</dbReference>
<keyword evidence="4 5" id="KW-0472">Membrane</keyword>
<evidence type="ECO:0000256" key="2">
    <source>
        <dbReference type="ARBA" id="ARBA00022692"/>
    </source>
</evidence>
<evidence type="ECO:0000259" key="7">
    <source>
        <dbReference type="PROSITE" id="PS50929"/>
    </source>
</evidence>
<reference evidence="8 9" key="1">
    <citation type="submission" date="2018-06" db="EMBL/GenBank/DDBJ databases">
        <authorList>
            <consortium name="Pathogen Informatics"/>
            <person name="Doyle S."/>
        </authorList>
    </citation>
    <scope>NUCLEOTIDE SEQUENCE [LARGE SCALE GENOMIC DNA]</scope>
    <source>
        <strain evidence="8 9">NCTC11645</strain>
    </source>
</reference>
<gene>
    <name evidence="8" type="ORF">NCTC11645_02168</name>
</gene>
<dbReference type="Gene3D" id="1.20.1560.10">
    <property type="entry name" value="ABC transporter type 1, transmembrane domain"/>
    <property type="match status" value="1"/>
</dbReference>
<dbReference type="RefSeq" id="WP_114995723.1">
    <property type="nucleotide sequence ID" value="NZ_CABMOB010000001.1"/>
</dbReference>
<evidence type="ECO:0000256" key="1">
    <source>
        <dbReference type="ARBA" id="ARBA00004651"/>
    </source>
</evidence>
<keyword evidence="2 5" id="KW-0812">Transmembrane</keyword>
<dbReference type="PANTHER" id="PTHR24221">
    <property type="entry name" value="ATP-BINDING CASSETTE SUB-FAMILY B"/>
    <property type="match status" value="1"/>
</dbReference>
<feature type="transmembrane region" description="Helical" evidence="5">
    <location>
        <begin position="126"/>
        <end position="145"/>
    </location>
</feature>
<evidence type="ECO:0000256" key="4">
    <source>
        <dbReference type="ARBA" id="ARBA00023136"/>
    </source>
</evidence>
<dbReference type="GO" id="GO:0016887">
    <property type="term" value="F:ATP hydrolysis activity"/>
    <property type="evidence" value="ECO:0007669"/>
    <property type="project" value="InterPro"/>
</dbReference>
<dbReference type="Gene3D" id="3.40.50.300">
    <property type="entry name" value="P-loop containing nucleotide triphosphate hydrolases"/>
    <property type="match status" value="1"/>
</dbReference>
<accession>A0A377HPY4</accession>
<dbReference type="GO" id="GO:0005524">
    <property type="term" value="F:ATP binding"/>
    <property type="evidence" value="ECO:0007669"/>
    <property type="project" value="UniProtKB-KW"/>
</dbReference>
<evidence type="ECO:0000313" key="8">
    <source>
        <dbReference type="EMBL" id="STO57775.1"/>
    </source>
</evidence>
<dbReference type="InterPro" id="IPR036640">
    <property type="entry name" value="ABC1_TM_sf"/>
</dbReference>
<dbReference type="PROSITE" id="PS50929">
    <property type="entry name" value="ABC_TM1F"/>
    <property type="match status" value="1"/>
</dbReference>
<name>A0A377HPY4_GRIHO</name>
<feature type="transmembrane region" description="Helical" evidence="5">
    <location>
        <begin position="344"/>
        <end position="363"/>
    </location>
</feature>
<dbReference type="STRING" id="673.AL542_15695"/>
<comment type="subcellular location">
    <subcellularLocation>
        <location evidence="1">Cell membrane</location>
        <topology evidence="1">Multi-pass membrane protein</topology>
    </subcellularLocation>
</comment>
<dbReference type="InterPro" id="IPR011527">
    <property type="entry name" value="ABC1_TM_dom"/>
</dbReference>
<dbReference type="AlphaFoldDB" id="A0A377HPY4"/>
<dbReference type="GO" id="GO:0005886">
    <property type="term" value="C:plasma membrane"/>
    <property type="evidence" value="ECO:0007669"/>
    <property type="project" value="UniProtKB-SubCell"/>
</dbReference>